<feature type="compositionally biased region" description="Basic and acidic residues" evidence="1">
    <location>
        <begin position="86"/>
        <end position="96"/>
    </location>
</feature>
<gene>
    <name evidence="3" type="ORF">EYF80_059868</name>
</gene>
<feature type="chain" id="PRO_5021208474" evidence="2">
    <location>
        <begin position="49"/>
        <end position="96"/>
    </location>
</feature>
<dbReference type="EMBL" id="SRLO01004974">
    <property type="protein sequence ID" value="TNN29982.1"/>
    <property type="molecule type" value="Genomic_DNA"/>
</dbReference>
<evidence type="ECO:0000256" key="2">
    <source>
        <dbReference type="SAM" id="SignalP"/>
    </source>
</evidence>
<keyword evidence="4" id="KW-1185">Reference proteome</keyword>
<sequence>MVHSDIPLPPLPPPPPLPLCCRSRGLLLLAGSWLLLALLLAPPPPSYSPHIPDLTDTAWMYLARRHRPPHLSDGGLGTRPLGPGRAAERERERREN</sequence>
<reference evidence="3 4" key="1">
    <citation type="submission" date="2019-03" db="EMBL/GenBank/DDBJ databases">
        <title>First draft genome of Liparis tanakae, snailfish: a comprehensive survey of snailfish specific genes.</title>
        <authorList>
            <person name="Kim W."/>
            <person name="Song I."/>
            <person name="Jeong J.-H."/>
            <person name="Kim D."/>
            <person name="Kim S."/>
            <person name="Ryu S."/>
            <person name="Song J.Y."/>
            <person name="Lee S.K."/>
        </authorList>
    </citation>
    <scope>NUCLEOTIDE SEQUENCE [LARGE SCALE GENOMIC DNA]</scope>
    <source>
        <tissue evidence="3">Muscle</tissue>
    </source>
</reference>
<evidence type="ECO:0000313" key="3">
    <source>
        <dbReference type="EMBL" id="TNN29982.1"/>
    </source>
</evidence>
<evidence type="ECO:0000313" key="4">
    <source>
        <dbReference type="Proteomes" id="UP000314294"/>
    </source>
</evidence>
<dbReference type="AlphaFoldDB" id="A0A4Z2ENL9"/>
<feature type="region of interest" description="Disordered" evidence="1">
    <location>
        <begin position="68"/>
        <end position="96"/>
    </location>
</feature>
<protein>
    <submittedName>
        <fullName evidence="3">Uncharacterized protein</fullName>
    </submittedName>
</protein>
<keyword evidence="2" id="KW-0732">Signal</keyword>
<proteinExistence type="predicted"/>
<evidence type="ECO:0000256" key="1">
    <source>
        <dbReference type="SAM" id="MobiDB-lite"/>
    </source>
</evidence>
<name>A0A4Z2ENL9_9TELE</name>
<feature type="signal peptide" evidence="2">
    <location>
        <begin position="1"/>
        <end position="48"/>
    </location>
</feature>
<dbReference type="Proteomes" id="UP000314294">
    <property type="component" value="Unassembled WGS sequence"/>
</dbReference>
<accession>A0A4Z2ENL9</accession>
<organism evidence="3 4">
    <name type="scientific">Liparis tanakae</name>
    <name type="common">Tanaka's snailfish</name>
    <dbReference type="NCBI Taxonomy" id="230148"/>
    <lineage>
        <taxon>Eukaryota</taxon>
        <taxon>Metazoa</taxon>
        <taxon>Chordata</taxon>
        <taxon>Craniata</taxon>
        <taxon>Vertebrata</taxon>
        <taxon>Euteleostomi</taxon>
        <taxon>Actinopterygii</taxon>
        <taxon>Neopterygii</taxon>
        <taxon>Teleostei</taxon>
        <taxon>Neoteleostei</taxon>
        <taxon>Acanthomorphata</taxon>
        <taxon>Eupercaria</taxon>
        <taxon>Perciformes</taxon>
        <taxon>Cottioidei</taxon>
        <taxon>Cottales</taxon>
        <taxon>Liparidae</taxon>
        <taxon>Liparis</taxon>
    </lineage>
</organism>
<comment type="caution">
    <text evidence="3">The sequence shown here is derived from an EMBL/GenBank/DDBJ whole genome shotgun (WGS) entry which is preliminary data.</text>
</comment>